<dbReference type="InterPro" id="IPR008183">
    <property type="entry name" value="Aldose_1/G6P_1-epimerase"/>
</dbReference>
<dbReference type="GO" id="GO:0005737">
    <property type="term" value="C:cytoplasm"/>
    <property type="evidence" value="ECO:0007669"/>
    <property type="project" value="TreeGrafter"/>
</dbReference>
<comment type="caution">
    <text evidence="6">The sequence shown here is derived from an EMBL/GenBank/DDBJ whole genome shotgun (WGS) entry which is preliminary data.</text>
</comment>
<dbReference type="GO" id="GO:0030246">
    <property type="term" value="F:carbohydrate binding"/>
    <property type="evidence" value="ECO:0007669"/>
    <property type="project" value="UniProtKB-UniRule"/>
</dbReference>
<dbReference type="AlphaFoldDB" id="A0A163M7H8"/>
<evidence type="ECO:0000313" key="6">
    <source>
        <dbReference type="EMBL" id="KZM28465.1"/>
    </source>
</evidence>
<dbReference type="CDD" id="cd09020">
    <property type="entry name" value="D-hex-6-P-epi_like"/>
    <property type="match status" value="1"/>
</dbReference>
<dbReference type="Proteomes" id="UP000076837">
    <property type="component" value="Unassembled WGS sequence"/>
</dbReference>
<comment type="catalytic activity">
    <reaction evidence="1">
        <text>alpha-D-glucose 6-phosphate = beta-D-glucose 6-phosphate</text>
        <dbReference type="Rhea" id="RHEA:16249"/>
        <dbReference type="ChEBI" id="CHEBI:58225"/>
        <dbReference type="ChEBI" id="CHEBI:58247"/>
        <dbReference type="EC" id="5.1.3.15"/>
    </reaction>
</comment>
<evidence type="ECO:0000256" key="5">
    <source>
        <dbReference type="PIRNR" id="PIRNR016020"/>
    </source>
</evidence>
<proteinExistence type="inferred from homology"/>
<evidence type="ECO:0000256" key="1">
    <source>
        <dbReference type="ARBA" id="ARBA00001096"/>
    </source>
</evidence>
<dbReference type="GO" id="GO:0005975">
    <property type="term" value="P:carbohydrate metabolic process"/>
    <property type="evidence" value="ECO:0007669"/>
    <property type="project" value="InterPro"/>
</dbReference>
<comment type="similarity">
    <text evidence="2 5">Belongs to the glucose-6-phosphate 1-epimerase family.</text>
</comment>
<dbReference type="PANTHER" id="PTHR11122">
    <property type="entry name" value="APOSPORY-ASSOCIATED PROTEIN C-RELATED"/>
    <property type="match status" value="1"/>
</dbReference>
<dbReference type="EC" id="5.1.3.15" evidence="3 5"/>
<dbReference type="PIRSF" id="PIRSF016020">
    <property type="entry name" value="PHexose_mutarotase"/>
    <property type="match status" value="1"/>
</dbReference>
<dbReference type="GO" id="GO:0047938">
    <property type="term" value="F:glucose-6-phosphate 1-epimerase activity"/>
    <property type="evidence" value="ECO:0007669"/>
    <property type="project" value="UniProtKB-UniRule"/>
</dbReference>
<dbReference type="EMBL" id="JYNV01000015">
    <property type="protein sequence ID" value="KZM28465.1"/>
    <property type="molecule type" value="Genomic_DNA"/>
</dbReference>
<gene>
    <name evidence="6" type="ORF">ST47_g372</name>
</gene>
<evidence type="ECO:0000256" key="3">
    <source>
        <dbReference type="ARBA" id="ARBA00012083"/>
    </source>
</evidence>
<dbReference type="SUPFAM" id="SSF74650">
    <property type="entry name" value="Galactose mutarotase-like"/>
    <property type="match status" value="1"/>
</dbReference>
<name>A0A163M7H8_DIDRA</name>
<dbReference type="Gene3D" id="2.70.98.10">
    <property type="match status" value="1"/>
</dbReference>
<dbReference type="InterPro" id="IPR011013">
    <property type="entry name" value="Gal_mutarotase_sf_dom"/>
</dbReference>
<dbReference type="InterPro" id="IPR025532">
    <property type="entry name" value="G6P_1-epimerase"/>
</dbReference>
<accession>A0A163M7H8</accession>
<organism evidence="6 7">
    <name type="scientific">Didymella rabiei</name>
    <name type="common">Chickpea ascochyta blight fungus</name>
    <name type="synonym">Mycosphaerella rabiei</name>
    <dbReference type="NCBI Taxonomy" id="5454"/>
    <lineage>
        <taxon>Eukaryota</taxon>
        <taxon>Fungi</taxon>
        <taxon>Dikarya</taxon>
        <taxon>Ascomycota</taxon>
        <taxon>Pezizomycotina</taxon>
        <taxon>Dothideomycetes</taxon>
        <taxon>Pleosporomycetidae</taxon>
        <taxon>Pleosporales</taxon>
        <taxon>Pleosporineae</taxon>
        <taxon>Didymellaceae</taxon>
        <taxon>Ascochyta</taxon>
    </lineage>
</organism>
<keyword evidence="7" id="KW-1185">Reference proteome</keyword>
<evidence type="ECO:0000256" key="4">
    <source>
        <dbReference type="ARBA" id="ARBA00023235"/>
    </source>
</evidence>
<dbReference type="Pfam" id="PF01263">
    <property type="entry name" value="Aldose_epim"/>
    <property type="match status" value="1"/>
</dbReference>
<dbReference type="OrthoDB" id="1659429at2759"/>
<keyword evidence="4 5" id="KW-0413">Isomerase</keyword>
<dbReference type="PANTHER" id="PTHR11122:SF13">
    <property type="entry name" value="GLUCOSE-6-PHOSPHATE 1-EPIMERASE"/>
    <property type="match status" value="1"/>
</dbReference>
<evidence type="ECO:0000313" key="7">
    <source>
        <dbReference type="Proteomes" id="UP000076837"/>
    </source>
</evidence>
<sequence length="336" mass="36901">MVDRANRPSALNAPKSSGPSAQVDVVGDGGSQKVVASLPSGESVEVYLFGATVTSWKSNGGQTENLWVSESADLTGKKPIRGGVPVVFPNFGPPPKTGPTSQLSQHGFARNSRWEYLGKSSTEDALDTSSVKLDFGLDRNGISEEHRKAWPLDFGLVYSVTLSKDSLQTVITVRNEGQESFEFQFLLHTYFRIKVSFMEAAYQQTPNQLAQDISKVSVNGLGSVEYVDKVLDATTHTQSEPTLRFNGEVDRVYKDIKIDTTSILEDGKPRFDVIRDNVKDTVTWNPWIEKAKATADFAPDDGYKQMVCVEVGAVNGWQKLEKGEVFEGGMLVKSHL</sequence>
<dbReference type="STRING" id="5454.A0A163M7H8"/>
<evidence type="ECO:0000256" key="2">
    <source>
        <dbReference type="ARBA" id="ARBA00005866"/>
    </source>
</evidence>
<comment type="function">
    <text evidence="5">Catalyzes the interconversion between the alpha and beta anomers from at least three hexose 6-phosphate sugars (Glc6P, Gal6P, and Man6P).</text>
</comment>
<reference evidence="6 7" key="1">
    <citation type="journal article" date="2016" name="Sci. Rep.">
        <title>Draft genome sequencing and secretome analysis of fungal phytopathogen Ascochyta rabiei provides insight into the necrotrophic effector repertoire.</title>
        <authorList>
            <person name="Verma S."/>
            <person name="Gazara R.K."/>
            <person name="Nizam S."/>
            <person name="Parween S."/>
            <person name="Chattopadhyay D."/>
            <person name="Verma P.K."/>
        </authorList>
    </citation>
    <scope>NUCLEOTIDE SEQUENCE [LARGE SCALE GENOMIC DNA]</scope>
    <source>
        <strain evidence="6 7">ArDII</strain>
    </source>
</reference>
<protein>
    <recommendedName>
        <fullName evidence="3 5">Glucose-6-phosphate 1-epimerase</fullName>
        <ecNumber evidence="3 5">5.1.3.15</ecNumber>
    </recommendedName>
</protein>
<dbReference type="InterPro" id="IPR014718">
    <property type="entry name" value="GH-type_carb-bd"/>
</dbReference>